<evidence type="ECO:0000256" key="3">
    <source>
        <dbReference type="RuleBase" id="RU000418"/>
    </source>
</evidence>
<dbReference type="Gene3D" id="3.50.7.10">
    <property type="entry name" value="GroEL"/>
    <property type="match status" value="1"/>
</dbReference>
<evidence type="ECO:0000256" key="4">
    <source>
        <dbReference type="SAM" id="MobiDB-lite"/>
    </source>
</evidence>
<dbReference type="GO" id="GO:0005524">
    <property type="term" value="F:ATP binding"/>
    <property type="evidence" value="ECO:0007669"/>
    <property type="project" value="InterPro"/>
</dbReference>
<dbReference type="InterPro" id="IPR001844">
    <property type="entry name" value="Cpn60/GroEL"/>
</dbReference>
<dbReference type="InterPro" id="IPR027413">
    <property type="entry name" value="GROEL-like_equatorial_sf"/>
</dbReference>
<reference evidence="5 6" key="1">
    <citation type="journal article" date="2014" name="Mol. Plant">
        <title>Chromosome Scale Genome Assembly and Transcriptome Profiling of Nannochloropsis gaditana in Nitrogen Depletion.</title>
        <authorList>
            <person name="Corteggiani Carpinelli E."/>
            <person name="Telatin A."/>
            <person name="Vitulo N."/>
            <person name="Forcato C."/>
            <person name="D'Angelo M."/>
            <person name="Schiavon R."/>
            <person name="Vezzi A."/>
            <person name="Giacometti G.M."/>
            <person name="Morosinotto T."/>
            <person name="Valle G."/>
        </authorList>
    </citation>
    <scope>NUCLEOTIDE SEQUENCE [LARGE SCALE GENOMIC DNA]</scope>
    <source>
        <strain evidence="5 6">B-31</strain>
    </source>
</reference>
<keyword evidence="6" id="KW-1185">Reference proteome</keyword>
<feature type="region of interest" description="Disordered" evidence="4">
    <location>
        <begin position="1"/>
        <end position="26"/>
    </location>
</feature>
<evidence type="ECO:0000256" key="1">
    <source>
        <dbReference type="ARBA" id="ARBA00006607"/>
    </source>
</evidence>
<dbReference type="GO" id="GO:0140662">
    <property type="term" value="F:ATP-dependent protein folding chaperone"/>
    <property type="evidence" value="ECO:0007669"/>
    <property type="project" value="InterPro"/>
</dbReference>
<evidence type="ECO:0000313" key="5">
    <source>
        <dbReference type="EMBL" id="EWM27315.1"/>
    </source>
</evidence>
<evidence type="ECO:0000313" key="6">
    <source>
        <dbReference type="Proteomes" id="UP000019335"/>
    </source>
</evidence>
<dbReference type="InterPro" id="IPR002423">
    <property type="entry name" value="Cpn60/GroEL/TCP-1"/>
</dbReference>
<proteinExistence type="inferred from homology"/>
<organism evidence="5 6">
    <name type="scientific">Nannochloropsis gaditana</name>
    <dbReference type="NCBI Taxonomy" id="72520"/>
    <lineage>
        <taxon>Eukaryota</taxon>
        <taxon>Sar</taxon>
        <taxon>Stramenopiles</taxon>
        <taxon>Ochrophyta</taxon>
        <taxon>Eustigmatophyceae</taxon>
        <taxon>Eustigmatales</taxon>
        <taxon>Monodopsidaceae</taxon>
        <taxon>Nannochloropsis</taxon>
    </lineage>
</organism>
<dbReference type="Gene3D" id="3.30.260.10">
    <property type="entry name" value="TCP-1-like chaperonin intermediate domain"/>
    <property type="match status" value="1"/>
</dbReference>
<dbReference type="PRINTS" id="PR00298">
    <property type="entry name" value="CHAPERONIN60"/>
</dbReference>
<accession>W7TJQ1</accession>
<dbReference type="EMBL" id="AZIL01000499">
    <property type="protein sequence ID" value="EWM27315.1"/>
    <property type="molecule type" value="Genomic_DNA"/>
</dbReference>
<dbReference type="Proteomes" id="UP000019335">
    <property type="component" value="Chromosome 7"/>
</dbReference>
<evidence type="ECO:0000256" key="2">
    <source>
        <dbReference type="ARBA" id="ARBA00023186"/>
    </source>
</evidence>
<comment type="caution">
    <text evidence="5">The sequence shown here is derived from an EMBL/GenBank/DDBJ whole genome shotgun (WGS) entry which is preliminary data.</text>
</comment>
<dbReference type="AlphaFoldDB" id="W7TJQ1"/>
<dbReference type="OrthoDB" id="496at2759"/>
<dbReference type="PANTHER" id="PTHR45633">
    <property type="entry name" value="60 KDA HEAT SHOCK PROTEIN, MITOCHONDRIAL"/>
    <property type="match status" value="1"/>
</dbReference>
<dbReference type="InterPro" id="IPR027409">
    <property type="entry name" value="GroEL-like_apical_dom_sf"/>
</dbReference>
<name>W7TJQ1_9STRA</name>
<keyword evidence="2" id="KW-0143">Chaperone</keyword>
<dbReference type="SUPFAM" id="SSF48592">
    <property type="entry name" value="GroEL equatorial domain-like"/>
    <property type="match status" value="1"/>
</dbReference>
<dbReference type="GO" id="GO:0042026">
    <property type="term" value="P:protein refolding"/>
    <property type="evidence" value="ECO:0007669"/>
    <property type="project" value="InterPro"/>
</dbReference>
<dbReference type="InterPro" id="IPR027410">
    <property type="entry name" value="TCP-1-like_intermed_sf"/>
</dbReference>
<sequence length="396" mass="42483">MRRPRQGASREDLSVRGEQRQSSPSFFSSSSISVLTFLLLSTSGTLALPIGMHPGHVASCRQTYAFHFVKPMTGISEAMSAPVSPARRARGQVTALAKVTPKLIYYRDETAQKLIAGINAVADVVKSTLGPRGRNVVLMRDVGYPEVINDGVTIARDINLPDPAMHVGAKLIKAVASKSDSIAGDGTTTSTLMTQVLINKGYKMIMAGANAIGIWRGMKKASEFLLLKIKQLARPISSSEDIHHIANIASGSAVMGAIIAKGFERVGTNGQVVIEESPTMLDEIDFTEGMNYENGFVDSGFVTDTGRNCAELEKPFVLVTNHVISNLREMVTLLETFANSERQLLIIAEDIKGEAREALVMNKERGSLKVAAMKGPGFGAASSPVQIKSSCLLSCN</sequence>
<comment type="similarity">
    <text evidence="1 3">Belongs to the chaperonin (HSP60) family.</text>
</comment>
<protein>
    <submittedName>
        <fullName evidence="5">Chaperonin</fullName>
    </submittedName>
</protein>
<gene>
    <name evidence="5" type="ORF">Naga_100995g1</name>
</gene>
<dbReference type="Gene3D" id="1.10.560.10">
    <property type="entry name" value="GroEL-like equatorial domain"/>
    <property type="match status" value="1"/>
</dbReference>
<dbReference type="Pfam" id="PF00118">
    <property type="entry name" value="Cpn60_TCP1"/>
    <property type="match status" value="1"/>
</dbReference>
<feature type="compositionally biased region" description="Basic and acidic residues" evidence="4">
    <location>
        <begin position="8"/>
        <end position="19"/>
    </location>
</feature>